<dbReference type="GeneID" id="27899747"/>
<keyword evidence="3" id="KW-0238">DNA-binding</keyword>
<proteinExistence type="predicted"/>
<dbReference type="HOGENOM" id="CLU_006926_1_1_1"/>
<name>N1QK81_SPHMS</name>
<dbReference type="GO" id="GO:0045944">
    <property type="term" value="P:positive regulation of transcription by RNA polymerase II"/>
    <property type="evidence" value="ECO:0007669"/>
    <property type="project" value="TreeGrafter"/>
</dbReference>
<dbReference type="InterPro" id="IPR007219">
    <property type="entry name" value="XnlR_reg_dom"/>
</dbReference>
<dbReference type="EMBL" id="KB456265">
    <property type="protein sequence ID" value="EMF12230.1"/>
    <property type="molecule type" value="Genomic_DNA"/>
</dbReference>
<evidence type="ECO:0000256" key="2">
    <source>
        <dbReference type="ARBA" id="ARBA00023015"/>
    </source>
</evidence>
<dbReference type="Proteomes" id="UP000016931">
    <property type="component" value="Unassembled WGS sequence"/>
</dbReference>
<keyword evidence="5" id="KW-0539">Nucleus</keyword>
<evidence type="ECO:0000259" key="6">
    <source>
        <dbReference type="SMART" id="SM00906"/>
    </source>
</evidence>
<evidence type="ECO:0000256" key="4">
    <source>
        <dbReference type="ARBA" id="ARBA00023163"/>
    </source>
</evidence>
<dbReference type="eggNOG" id="ENOG502RZ2S">
    <property type="taxonomic scope" value="Eukaryota"/>
</dbReference>
<dbReference type="STRING" id="692275.N1QK81"/>
<keyword evidence="2" id="KW-0805">Transcription regulation</keyword>
<dbReference type="RefSeq" id="XP_016760351.1">
    <property type="nucleotide sequence ID" value="XM_016902610.1"/>
</dbReference>
<evidence type="ECO:0000313" key="7">
    <source>
        <dbReference type="EMBL" id="EMF12230.1"/>
    </source>
</evidence>
<dbReference type="AlphaFoldDB" id="N1QK81"/>
<dbReference type="GO" id="GO:0005634">
    <property type="term" value="C:nucleus"/>
    <property type="evidence" value="ECO:0007669"/>
    <property type="project" value="UniProtKB-SubCell"/>
</dbReference>
<dbReference type="OMA" id="GAQGLYW"/>
<sequence length="637" mass="71130">MAMAMATATIRLNAADESGRLHSSRCADSNLECIYPVRNKKVKVGQRYLNGLEAENKRLAALVSTLSTPGAAALATEQTPSEPRADNADRNPLIEERPWFVSFKNVDLPIHVGEAADAAFATRLRQAASSSAVSHIPRVHYMSDDTLRAFADQPIELPSASRLRFLVDVALKTTCKNWHISRPSVVQEDVQKLISNPTSCDWLLQCRIWALLALGEAFSSRCVLPNEPFPGAQYWARAMQLAHMPCERPKLDLVEVHLLMALYASSMNRRHTAILLASHALRLCIILGLHIEVGETQLRDPVMREHRCRLWWTAYRFDRLWASKIGWPPSIPDDSIEIGLPSDTGLSQEVRGDFEDFEYVIMSVRLARMLNNAVNTLYVRKRQPTSFSERVQAAVRALRDWADGLPDHLKLNVGDDAVTNPENHVLYLHLAFNQAVIVTTRPILLHLFKQRRPHLAHDSTPAQNFPDSALSLTTACIRCARQSMALLKQAWAEGTFPTFDYFHMQFLFSSATVLVLSALLQGSGWANDREDFLLAGTFLRQLERSGNFGAKEFCTHVDALKITLYENIDAAAGLGQGGVATVGMSNGTTTSSTPLPNPPLQDFLNHPEVDFNFMDQIGGTWIDWQDVFWPGMDLPPT</sequence>
<organism evidence="7 8">
    <name type="scientific">Sphaerulina musiva (strain SO2202)</name>
    <name type="common">Poplar stem canker fungus</name>
    <name type="synonym">Septoria musiva</name>
    <dbReference type="NCBI Taxonomy" id="692275"/>
    <lineage>
        <taxon>Eukaryota</taxon>
        <taxon>Fungi</taxon>
        <taxon>Dikarya</taxon>
        <taxon>Ascomycota</taxon>
        <taxon>Pezizomycotina</taxon>
        <taxon>Dothideomycetes</taxon>
        <taxon>Dothideomycetidae</taxon>
        <taxon>Mycosphaerellales</taxon>
        <taxon>Mycosphaerellaceae</taxon>
        <taxon>Sphaerulina</taxon>
    </lineage>
</organism>
<dbReference type="GO" id="GO:0008270">
    <property type="term" value="F:zinc ion binding"/>
    <property type="evidence" value="ECO:0007669"/>
    <property type="project" value="InterPro"/>
</dbReference>
<evidence type="ECO:0000256" key="5">
    <source>
        <dbReference type="ARBA" id="ARBA00023242"/>
    </source>
</evidence>
<comment type="subcellular location">
    <subcellularLocation>
        <location evidence="1">Nucleus</location>
    </subcellularLocation>
</comment>
<reference evidence="7 8" key="1">
    <citation type="journal article" date="2012" name="PLoS Pathog.">
        <title>Diverse lifestyles and strategies of plant pathogenesis encoded in the genomes of eighteen Dothideomycetes fungi.</title>
        <authorList>
            <person name="Ohm R.A."/>
            <person name="Feau N."/>
            <person name="Henrissat B."/>
            <person name="Schoch C.L."/>
            <person name="Horwitz B.A."/>
            <person name="Barry K.W."/>
            <person name="Condon B.J."/>
            <person name="Copeland A.C."/>
            <person name="Dhillon B."/>
            <person name="Glaser F."/>
            <person name="Hesse C.N."/>
            <person name="Kosti I."/>
            <person name="LaButti K."/>
            <person name="Lindquist E.A."/>
            <person name="Lucas S."/>
            <person name="Salamov A.A."/>
            <person name="Bradshaw R.E."/>
            <person name="Ciuffetti L."/>
            <person name="Hamelin R.C."/>
            <person name="Kema G.H.J."/>
            <person name="Lawrence C."/>
            <person name="Scott J.A."/>
            <person name="Spatafora J.W."/>
            <person name="Turgeon B.G."/>
            <person name="de Wit P.J.G.M."/>
            <person name="Zhong S."/>
            <person name="Goodwin S.B."/>
            <person name="Grigoriev I.V."/>
        </authorList>
    </citation>
    <scope>NUCLEOTIDE SEQUENCE [LARGE SCALE GENOMIC DNA]</scope>
    <source>
        <strain evidence="7 8">SO2202</strain>
    </source>
</reference>
<dbReference type="InterPro" id="IPR051711">
    <property type="entry name" value="Stress_Response_Reg"/>
</dbReference>
<accession>N1QK81</accession>
<dbReference type="OrthoDB" id="3266505at2759"/>
<dbReference type="PANTHER" id="PTHR47540:SF6">
    <property type="entry name" value="ZN(II)2CYS6 TRANSCRIPTION FACTOR (EUROFUNG)"/>
    <property type="match status" value="1"/>
</dbReference>
<dbReference type="GO" id="GO:0043565">
    <property type="term" value="F:sequence-specific DNA binding"/>
    <property type="evidence" value="ECO:0007669"/>
    <property type="project" value="TreeGrafter"/>
</dbReference>
<dbReference type="Pfam" id="PF04082">
    <property type="entry name" value="Fungal_trans"/>
    <property type="match status" value="1"/>
</dbReference>
<protein>
    <submittedName>
        <fullName evidence="7">Fungal_trans-domain-containing protein</fullName>
    </submittedName>
</protein>
<dbReference type="GO" id="GO:0006351">
    <property type="term" value="P:DNA-templated transcription"/>
    <property type="evidence" value="ECO:0007669"/>
    <property type="project" value="InterPro"/>
</dbReference>
<feature type="domain" description="Xylanolytic transcriptional activator regulatory" evidence="6">
    <location>
        <begin position="273"/>
        <end position="347"/>
    </location>
</feature>
<keyword evidence="8" id="KW-1185">Reference proteome</keyword>
<dbReference type="PANTHER" id="PTHR47540">
    <property type="entry name" value="THIAMINE REPRESSIBLE GENES REGULATORY PROTEIN THI5"/>
    <property type="match status" value="1"/>
</dbReference>
<evidence type="ECO:0000313" key="8">
    <source>
        <dbReference type="Proteomes" id="UP000016931"/>
    </source>
</evidence>
<dbReference type="SMART" id="SM00906">
    <property type="entry name" value="Fungal_trans"/>
    <property type="match status" value="1"/>
</dbReference>
<evidence type="ECO:0000256" key="1">
    <source>
        <dbReference type="ARBA" id="ARBA00004123"/>
    </source>
</evidence>
<dbReference type="CDD" id="cd12148">
    <property type="entry name" value="fungal_TF_MHR"/>
    <property type="match status" value="1"/>
</dbReference>
<gene>
    <name evidence="7" type="ORF">SEPMUDRAFT_134121</name>
</gene>
<keyword evidence="4" id="KW-0804">Transcription</keyword>
<evidence type="ECO:0000256" key="3">
    <source>
        <dbReference type="ARBA" id="ARBA00023125"/>
    </source>
</evidence>